<comment type="subcellular location">
    <subcellularLocation>
        <location evidence="1">Cell membrane</location>
        <topology evidence="1">Multi-pass membrane protein</topology>
    </subcellularLocation>
</comment>
<dbReference type="RefSeq" id="WP_116114747.1">
    <property type="nucleotide sequence ID" value="NZ_CP091196.1"/>
</dbReference>
<evidence type="ECO:0000256" key="3">
    <source>
        <dbReference type="ARBA" id="ARBA00022475"/>
    </source>
</evidence>
<feature type="transmembrane region" description="Helical" evidence="7">
    <location>
        <begin position="98"/>
        <end position="125"/>
    </location>
</feature>
<evidence type="ECO:0000256" key="6">
    <source>
        <dbReference type="ARBA" id="ARBA00023136"/>
    </source>
</evidence>
<evidence type="ECO:0000256" key="2">
    <source>
        <dbReference type="ARBA" id="ARBA00022448"/>
    </source>
</evidence>
<dbReference type="InterPro" id="IPR050171">
    <property type="entry name" value="MFS_Transporters"/>
</dbReference>
<keyword evidence="9" id="KW-1185">Reference proteome</keyword>
<feature type="transmembrane region" description="Helical" evidence="7">
    <location>
        <begin position="328"/>
        <end position="348"/>
    </location>
</feature>
<evidence type="ECO:0000256" key="1">
    <source>
        <dbReference type="ARBA" id="ARBA00004651"/>
    </source>
</evidence>
<dbReference type="NCBIfam" id="TIGR00924">
    <property type="entry name" value="yjdL_sub1_fam"/>
    <property type="match status" value="1"/>
</dbReference>
<feature type="transmembrane region" description="Helical" evidence="7">
    <location>
        <begin position="57"/>
        <end position="78"/>
    </location>
</feature>
<protein>
    <submittedName>
        <fullName evidence="8">Oligopeptide:H+ symporter</fullName>
    </submittedName>
</protein>
<keyword evidence="4 7" id="KW-0812">Transmembrane</keyword>
<feature type="transmembrane region" description="Helical" evidence="7">
    <location>
        <begin position="174"/>
        <end position="200"/>
    </location>
</feature>
<evidence type="ECO:0000313" key="9">
    <source>
        <dbReference type="Proteomes" id="UP000830158"/>
    </source>
</evidence>
<dbReference type="Pfam" id="PF00854">
    <property type="entry name" value="PTR2"/>
    <property type="match status" value="1"/>
</dbReference>
<evidence type="ECO:0000256" key="5">
    <source>
        <dbReference type="ARBA" id="ARBA00022989"/>
    </source>
</evidence>
<gene>
    <name evidence="8" type="ORF">L1857_11930</name>
</gene>
<dbReference type="SUPFAM" id="SSF103473">
    <property type="entry name" value="MFS general substrate transporter"/>
    <property type="match status" value="2"/>
</dbReference>
<organism evidence="8 9">
    <name type="scientific">Amycolatopsis thermalba</name>
    <dbReference type="NCBI Taxonomy" id="944492"/>
    <lineage>
        <taxon>Bacteria</taxon>
        <taxon>Bacillati</taxon>
        <taxon>Actinomycetota</taxon>
        <taxon>Actinomycetes</taxon>
        <taxon>Pseudonocardiales</taxon>
        <taxon>Pseudonocardiaceae</taxon>
        <taxon>Amycolatopsis</taxon>
    </lineage>
</organism>
<dbReference type="InterPro" id="IPR036259">
    <property type="entry name" value="MFS_trans_sf"/>
</dbReference>
<dbReference type="Gene3D" id="1.20.1250.20">
    <property type="entry name" value="MFS general substrate transporter like domains"/>
    <property type="match status" value="1"/>
</dbReference>
<feature type="transmembrane region" description="Helical" evidence="7">
    <location>
        <begin position="146"/>
        <end position="168"/>
    </location>
</feature>
<accession>A0ABY4NTT5</accession>
<feature type="transmembrane region" description="Helical" evidence="7">
    <location>
        <begin position="355"/>
        <end position="376"/>
    </location>
</feature>
<keyword evidence="6 7" id="KW-0472">Membrane</keyword>
<feature type="transmembrane region" description="Helical" evidence="7">
    <location>
        <begin position="425"/>
        <end position="446"/>
    </location>
</feature>
<dbReference type="Proteomes" id="UP000830158">
    <property type="component" value="Chromosome"/>
</dbReference>
<sequence>MSAAGTVSLHRMPRWYRTLFTSDALERFGFYGLQATLVLYASAPEAEGGLGLGTADAASLFGAWIGFMFMLSLAGGWLGDRVLGNRRALIAGCVVNVVGYLCLAVPAGWGAVIGLPLVGLGGAVYKPNHQAMINLMFGGSAGRERGISLMYLATQVSALLAPVVVGYLGERVSWSLGFAVAAFVLLVTAVQLTASAGSFGDVGRRPGRPLTPDERRHVVRRYGIAGVVLVVALIVLGLAGLLGAGQAIALVGVLSVIVPIVGYVLLYRNRALDGDDRRRLRAFLAVYLGATLFWMIVAHAASLLNLFARDHVDRNVLGVEIPASWMQAATPLLMLLLAPVLAVALPALGGRHHVAVKLATGLLLVGAGFLVMAVAMALTEPGTRVSPLWLVVVYFTHACGEIIIAAVTISAAADVLPPGFLGRTLGMLWLFAGLGGGLGSALVRLAAVIPEWLYFLGLGVVAIACGLAFVAGRRALVAGLTAGRGEIASTSDRQGQEGPA</sequence>
<name>A0ABY4NTT5_9PSEU</name>
<dbReference type="EMBL" id="CP091196">
    <property type="protein sequence ID" value="UQS23481.1"/>
    <property type="molecule type" value="Genomic_DNA"/>
</dbReference>
<feature type="transmembrane region" description="Helical" evidence="7">
    <location>
        <begin position="452"/>
        <end position="471"/>
    </location>
</feature>
<proteinExistence type="predicted"/>
<feature type="transmembrane region" description="Helical" evidence="7">
    <location>
        <begin position="247"/>
        <end position="266"/>
    </location>
</feature>
<evidence type="ECO:0000256" key="7">
    <source>
        <dbReference type="SAM" id="Phobius"/>
    </source>
</evidence>
<reference evidence="8" key="1">
    <citation type="submission" date="2022-01" db="EMBL/GenBank/DDBJ databases">
        <title>PSI-footprinting approach for the identification of protein synthesis inhibitor producers.</title>
        <authorList>
            <person name="Handel F."/>
            <person name="Kulik A."/>
            <person name="Wex K.W."/>
            <person name="Berscheid A."/>
            <person name="Saur J.S."/>
            <person name="Winkler A."/>
            <person name="Wibberg D."/>
            <person name="Kalinowski J."/>
            <person name="Broetz-Oesterhelt H."/>
            <person name="Mast Y."/>
        </authorList>
    </citation>
    <scope>NUCLEOTIDE SEQUENCE</scope>
    <source>
        <strain evidence="8">KNN 49.3e</strain>
    </source>
</reference>
<keyword evidence="5 7" id="KW-1133">Transmembrane helix</keyword>
<feature type="transmembrane region" description="Helical" evidence="7">
    <location>
        <begin position="286"/>
        <end position="308"/>
    </location>
</feature>
<dbReference type="InterPro" id="IPR000109">
    <property type="entry name" value="POT_fam"/>
</dbReference>
<keyword evidence="3" id="KW-1003">Cell membrane</keyword>
<keyword evidence="2" id="KW-0813">Transport</keyword>
<evidence type="ECO:0000256" key="4">
    <source>
        <dbReference type="ARBA" id="ARBA00022692"/>
    </source>
</evidence>
<dbReference type="PANTHER" id="PTHR23517:SF15">
    <property type="entry name" value="PROTON-DEPENDENT OLIGOPEPTIDE FAMILY TRANSPORT PROTEIN"/>
    <property type="match status" value="1"/>
</dbReference>
<dbReference type="PANTHER" id="PTHR23517">
    <property type="entry name" value="RESISTANCE PROTEIN MDTM, PUTATIVE-RELATED-RELATED"/>
    <property type="match status" value="1"/>
</dbReference>
<dbReference type="InterPro" id="IPR005279">
    <property type="entry name" value="Dipep/tripep_permease"/>
</dbReference>
<feature type="transmembrane region" description="Helical" evidence="7">
    <location>
        <begin position="221"/>
        <end position="241"/>
    </location>
</feature>
<feature type="transmembrane region" description="Helical" evidence="7">
    <location>
        <begin position="388"/>
        <end position="413"/>
    </location>
</feature>
<evidence type="ECO:0000313" key="8">
    <source>
        <dbReference type="EMBL" id="UQS23481.1"/>
    </source>
</evidence>